<proteinExistence type="predicted"/>
<dbReference type="EMBL" id="JBEUOH010000023">
    <property type="protein sequence ID" value="KAL0861326.1"/>
    <property type="molecule type" value="Genomic_DNA"/>
</dbReference>
<dbReference type="Proteomes" id="UP001549920">
    <property type="component" value="Unassembled WGS sequence"/>
</dbReference>
<gene>
    <name evidence="1" type="ORF">ABMA27_008883</name>
</gene>
<evidence type="ECO:0000313" key="1">
    <source>
        <dbReference type="EMBL" id="KAL0861326.1"/>
    </source>
</evidence>
<sequence>MTYLYFYSTNEAHEFVNPLEYVRDLWEQVRRQRRPVGTAGLEINVPYEQQILSDTESDLDERETQHMVR</sequence>
<accession>A0ABR3H965</accession>
<protein>
    <submittedName>
        <fullName evidence="1">Uncharacterized protein</fullName>
    </submittedName>
</protein>
<organism evidence="1 2">
    <name type="scientific">Loxostege sticticalis</name>
    <name type="common">Beet webworm moth</name>
    <dbReference type="NCBI Taxonomy" id="481309"/>
    <lineage>
        <taxon>Eukaryota</taxon>
        <taxon>Metazoa</taxon>
        <taxon>Ecdysozoa</taxon>
        <taxon>Arthropoda</taxon>
        <taxon>Hexapoda</taxon>
        <taxon>Insecta</taxon>
        <taxon>Pterygota</taxon>
        <taxon>Neoptera</taxon>
        <taxon>Endopterygota</taxon>
        <taxon>Lepidoptera</taxon>
        <taxon>Glossata</taxon>
        <taxon>Ditrysia</taxon>
        <taxon>Pyraloidea</taxon>
        <taxon>Crambidae</taxon>
        <taxon>Pyraustinae</taxon>
        <taxon>Loxostege</taxon>
    </lineage>
</organism>
<name>A0ABR3H965_LOXSC</name>
<comment type="caution">
    <text evidence="1">The sequence shown here is derived from an EMBL/GenBank/DDBJ whole genome shotgun (WGS) entry which is preliminary data.</text>
</comment>
<evidence type="ECO:0000313" key="2">
    <source>
        <dbReference type="Proteomes" id="UP001549920"/>
    </source>
</evidence>
<keyword evidence="2" id="KW-1185">Reference proteome</keyword>
<reference evidence="1 2" key="1">
    <citation type="submission" date="2024-06" db="EMBL/GenBank/DDBJ databases">
        <title>A chromosome-level genome assembly of beet webworm, Loxostege sticticalis.</title>
        <authorList>
            <person name="Zhang Y."/>
        </authorList>
    </citation>
    <scope>NUCLEOTIDE SEQUENCE [LARGE SCALE GENOMIC DNA]</scope>
    <source>
        <strain evidence="1">AQ026</strain>
        <tissue evidence="1">Whole body</tissue>
    </source>
</reference>